<evidence type="ECO:0000256" key="3">
    <source>
        <dbReference type="ARBA" id="ARBA00022737"/>
    </source>
</evidence>
<feature type="site" description="Increases basicity of active site His" evidence="4">
    <location>
        <position position="144"/>
    </location>
</feature>
<dbReference type="GO" id="GO:0016740">
    <property type="term" value="F:transferase activity"/>
    <property type="evidence" value="ECO:0007669"/>
    <property type="project" value="UniProtKB-KW"/>
</dbReference>
<dbReference type="InterPro" id="IPR020019">
    <property type="entry name" value="AcTrfase_PglD-like"/>
</dbReference>
<dbReference type="RefSeq" id="WP_129122652.1">
    <property type="nucleotide sequence ID" value="NZ_PEIB01000015.1"/>
</dbReference>
<evidence type="ECO:0000313" key="7">
    <source>
        <dbReference type="EMBL" id="RXJ72807.1"/>
    </source>
</evidence>
<feature type="binding site" evidence="5">
    <location>
        <position position="152"/>
    </location>
    <ligand>
        <name>acetyl-CoA</name>
        <dbReference type="ChEBI" id="CHEBI:57288"/>
    </ligand>
</feature>
<dbReference type="SUPFAM" id="SSF51161">
    <property type="entry name" value="Trimeric LpxA-like enzymes"/>
    <property type="match status" value="1"/>
</dbReference>
<evidence type="ECO:0000256" key="1">
    <source>
        <dbReference type="ARBA" id="ARBA00007274"/>
    </source>
</evidence>
<dbReference type="Gene3D" id="3.40.50.20">
    <property type="match status" value="1"/>
</dbReference>
<protein>
    <submittedName>
        <fullName evidence="7">Shikimate dehydrogenase</fullName>
    </submittedName>
</protein>
<dbReference type="InterPro" id="IPR018357">
    <property type="entry name" value="Hexapep_transf_CS"/>
</dbReference>
<feature type="active site" description="Proton acceptor" evidence="4">
    <location>
        <position position="143"/>
    </location>
</feature>
<name>A0A4Q0YP69_9GAMM</name>
<dbReference type="InterPro" id="IPR041561">
    <property type="entry name" value="PglD_N"/>
</dbReference>
<reference evidence="7 8" key="1">
    <citation type="submission" date="2017-10" db="EMBL/GenBank/DDBJ databases">
        <title>Nyctiphanis sp. nov., isolated from the stomach of the euphausiid Nyctiphanes simplex (Hansen, 1911) in the Gulf of California.</title>
        <authorList>
            <person name="Gomez-Gil B."/>
            <person name="Aguilar-Mendez M."/>
            <person name="Lopez-Cortes A."/>
            <person name="Gomez-Gutierrez J."/>
            <person name="Roque A."/>
            <person name="Lang E."/>
            <person name="Gonzalez-Castillo A."/>
        </authorList>
    </citation>
    <scope>NUCLEOTIDE SEQUENCE [LARGE SCALE GENOMIC DNA]</scope>
    <source>
        <strain evidence="7 8">CAIM 600</strain>
    </source>
</reference>
<gene>
    <name evidence="7" type="ORF">CS022_13160</name>
</gene>
<dbReference type="PROSITE" id="PS00101">
    <property type="entry name" value="HEXAPEP_TRANSFERASES"/>
    <property type="match status" value="1"/>
</dbReference>
<dbReference type="CDD" id="cd03360">
    <property type="entry name" value="LbH_AT_putative"/>
    <property type="match status" value="1"/>
</dbReference>
<sequence>MSDPVLPVVIIGGGGHASVLVDILRQQNRDILAVISPDPIDSRSVFNGILHLLSDDDIHQFETNAVRLINGIGMLPGNTIRKHVANKFEAMGYRFDSVIASSAIVSPFAQLADGVQLFPGSIVQAGSQLGTHSIVNSAALIEHDCVLGNFNHVAPRATLCGQVECHDSVFIGAGATVIQSISIGTGAIIGAGAAVTKDLSVGHICLPAQSVQQSIEPKVMP</sequence>
<dbReference type="InterPro" id="IPR050179">
    <property type="entry name" value="Trans_hexapeptide_repeat"/>
</dbReference>
<dbReference type="NCBIfam" id="TIGR03570">
    <property type="entry name" value="NeuD_NnaD"/>
    <property type="match status" value="1"/>
</dbReference>
<evidence type="ECO:0000313" key="8">
    <source>
        <dbReference type="Proteomes" id="UP000290287"/>
    </source>
</evidence>
<evidence type="ECO:0000259" key="6">
    <source>
        <dbReference type="Pfam" id="PF17836"/>
    </source>
</evidence>
<dbReference type="PANTHER" id="PTHR43300">
    <property type="entry name" value="ACETYLTRANSFERASE"/>
    <property type="match status" value="1"/>
</dbReference>
<accession>A0A4Q0YP69</accession>
<organism evidence="7 8">
    <name type="scientific">Veronia nyctiphanis</name>
    <dbReference type="NCBI Taxonomy" id="1278244"/>
    <lineage>
        <taxon>Bacteria</taxon>
        <taxon>Pseudomonadati</taxon>
        <taxon>Pseudomonadota</taxon>
        <taxon>Gammaproteobacteria</taxon>
        <taxon>Vibrionales</taxon>
        <taxon>Vibrionaceae</taxon>
        <taxon>Veronia</taxon>
    </lineage>
</organism>
<dbReference type="AlphaFoldDB" id="A0A4Q0YP69"/>
<keyword evidence="2" id="KW-0808">Transferase</keyword>
<dbReference type="Proteomes" id="UP000290287">
    <property type="component" value="Unassembled WGS sequence"/>
</dbReference>
<keyword evidence="3" id="KW-0677">Repeat</keyword>
<evidence type="ECO:0000256" key="2">
    <source>
        <dbReference type="ARBA" id="ARBA00022679"/>
    </source>
</evidence>
<comment type="similarity">
    <text evidence="1">Belongs to the transferase hexapeptide repeat family.</text>
</comment>
<dbReference type="EMBL" id="PEIB01000015">
    <property type="protein sequence ID" value="RXJ72807.1"/>
    <property type="molecule type" value="Genomic_DNA"/>
</dbReference>
<evidence type="ECO:0000256" key="5">
    <source>
        <dbReference type="PIRSR" id="PIRSR620019-2"/>
    </source>
</evidence>
<dbReference type="PANTHER" id="PTHR43300:SF7">
    <property type="entry name" value="UDP-N-ACETYLBACILLOSAMINE N-ACETYLTRANSFERASE"/>
    <property type="match status" value="1"/>
</dbReference>
<comment type="caution">
    <text evidence="7">The sequence shown here is derived from an EMBL/GenBank/DDBJ whole genome shotgun (WGS) entry which is preliminary data.</text>
</comment>
<dbReference type="Pfam" id="PF17836">
    <property type="entry name" value="PglD_N"/>
    <property type="match status" value="1"/>
</dbReference>
<proteinExistence type="inferred from homology"/>
<dbReference type="OrthoDB" id="9794407at2"/>
<dbReference type="InterPro" id="IPR011004">
    <property type="entry name" value="Trimer_LpxA-like_sf"/>
</dbReference>
<keyword evidence="8" id="KW-1185">Reference proteome</keyword>
<evidence type="ECO:0000256" key="4">
    <source>
        <dbReference type="PIRSR" id="PIRSR620019-1"/>
    </source>
</evidence>
<feature type="domain" description="PglD N-terminal" evidence="6">
    <location>
        <begin position="8"/>
        <end position="88"/>
    </location>
</feature>
<dbReference type="Gene3D" id="2.160.10.10">
    <property type="entry name" value="Hexapeptide repeat proteins"/>
    <property type="match status" value="1"/>
</dbReference>